<proteinExistence type="predicted"/>
<dbReference type="EMBL" id="CZQE01000162">
    <property type="protein sequence ID" value="CUS44624.1"/>
    <property type="molecule type" value="Genomic_DNA"/>
</dbReference>
<accession>A0A160TLK7</accession>
<organism evidence="1">
    <name type="scientific">hydrothermal vent metagenome</name>
    <dbReference type="NCBI Taxonomy" id="652676"/>
    <lineage>
        <taxon>unclassified sequences</taxon>
        <taxon>metagenomes</taxon>
        <taxon>ecological metagenomes</taxon>
    </lineage>
</organism>
<sequence length="37" mass="3986">MNLPISFPADLVEARFFPSQEAPTFDHAKANGEAGIP</sequence>
<reference evidence="1" key="1">
    <citation type="submission" date="2015-10" db="EMBL/GenBank/DDBJ databases">
        <authorList>
            <person name="Gilbert D.G."/>
        </authorList>
    </citation>
    <scope>NUCLEOTIDE SEQUENCE</scope>
</reference>
<name>A0A160TLK7_9ZZZZ</name>
<gene>
    <name evidence="1" type="ORF">MGWOODY_Smn366</name>
</gene>
<dbReference type="AlphaFoldDB" id="A0A160TLK7"/>
<evidence type="ECO:0000313" key="1">
    <source>
        <dbReference type="EMBL" id="CUS44624.1"/>
    </source>
</evidence>
<protein>
    <submittedName>
        <fullName evidence="1">Uncharacterized protein</fullName>
    </submittedName>
</protein>